<evidence type="ECO:0000256" key="5">
    <source>
        <dbReference type="HAMAP-Rule" id="MF_00397"/>
    </source>
</evidence>
<dbReference type="HAMAP" id="MF_00397">
    <property type="entry name" value="CitG"/>
    <property type="match status" value="1"/>
</dbReference>
<dbReference type="Pfam" id="PF01874">
    <property type="entry name" value="CitG"/>
    <property type="match status" value="1"/>
</dbReference>
<keyword evidence="6" id="KW-0328">Glycosyltransferase</keyword>
<dbReference type="PANTHER" id="PTHR30201:SF2">
    <property type="entry name" value="2-(5''-TRIPHOSPHORIBOSYL)-3'-DEPHOSPHOCOENZYME-A SYNTHASE"/>
    <property type="match status" value="1"/>
</dbReference>
<organism evidence="6 7">
    <name type="scientific">Moritella yayanosii</name>
    <dbReference type="NCBI Taxonomy" id="69539"/>
    <lineage>
        <taxon>Bacteria</taxon>
        <taxon>Pseudomonadati</taxon>
        <taxon>Pseudomonadota</taxon>
        <taxon>Gammaproteobacteria</taxon>
        <taxon>Alteromonadales</taxon>
        <taxon>Moritellaceae</taxon>
        <taxon>Moritella</taxon>
    </lineage>
</organism>
<dbReference type="InterPro" id="IPR017551">
    <property type="entry name" value="TriPribosyl-deP-CoA_syn_CitG"/>
</dbReference>
<sequence>MLDIVRTPIRVAEPVSQLSEDYMTLPLSQLFQQVGELAYNAMLAEVYLTPKPGLVDRQSNGAHDDMDVALFQRSANAIKPFLSQFVQRGWMLSKGNASDLLTGIRGIGINCERAMFGATFGVNTHKGMIFSLGLVCSAVGWLRGRKNPLTAVNISATIAVAGKGLVLLELEPKSLLPQTAGEKIYSQYGLTGARGEAESGFAMVMNYGLPTYQLCRQCGQTDEQALAQVLLTLMAHNPDTNLVSRGGLEGLYYVQQYAQELLLKYASTDVGFERAMVQFDDALVARNLSPGGSADLLAITRLIAQLVSM</sequence>
<evidence type="ECO:0000256" key="4">
    <source>
        <dbReference type="ARBA" id="ARBA00022840"/>
    </source>
</evidence>
<dbReference type="Gene3D" id="1.10.4200.10">
    <property type="entry name" value="Triphosphoribosyl-dephospho-CoA protein"/>
    <property type="match status" value="1"/>
</dbReference>
<dbReference type="EMBL" id="LS483250">
    <property type="protein sequence ID" value="SQD79338.1"/>
    <property type="molecule type" value="Genomic_DNA"/>
</dbReference>
<comment type="similarity">
    <text evidence="5">Belongs to the CitG/MdcB family.</text>
</comment>
<evidence type="ECO:0000256" key="1">
    <source>
        <dbReference type="ARBA" id="ARBA00001210"/>
    </source>
</evidence>
<dbReference type="Proteomes" id="UP000250163">
    <property type="component" value="Chromosome MORIYA"/>
</dbReference>
<accession>A0A330LU41</accession>
<dbReference type="EC" id="2.4.2.52" evidence="5"/>
<dbReference type="InterPro" id="IPR002736">
    <property type="entry name" value="CitG"/>
</dbReference>
<dbReference type="KEGG" id="mya:MORIYA_2875"/>
<keyword evidence="3 5" id="KW-0547">Nucleotide-binding</keyword>
<evidence type="ECO:0000313" key="6">
    <source>
        <dbReference type="EMBL" id="SQD79338.1"/>
    </source>
</evidence>
<keyword evidence="7" id="KW-1185">Reference proteome</keyword>
<dbReference type="AlphaFoldDB" id="A0A330LU41"/>
<dbReference type="GO" id="GO:0016757">
    <property type="term" value="F:glycosyltransferase activity"/>
    <property type="evidence" value="ECO:0007669"/>
    <property type="project" value="UniProtKB-KW"/>
</dbReference>
<protein>
    <recommendedName>
        <fullName evidence="5">Probable 2-(5''-triphosphoribosyl)-3'-dephosphocoenzyme-A synthase</fullName>
        <shortName evidence="5">2-(5''-triphosphoribosyl)-3'-dephospho-CoA synthase</shortName>
        <ecNumber evidence="5">2.4.2.52</ecNumber>
    </recommendedName>
</protein>
<dbReference type="GO" id="GO:0005524">
    <property type="term" value="F:ATP binding"/>
    <property type="evidence" value="ECO:0007669"/>
    <property type="project" value="UniProtKB-KW"/>
</dbReference>
<comment type="catalytic activity">
    <reaction evidence="1 5">
        <text>3'-dephospho-CoA + ATP = 2'-(5''-triphospho-alpha-D-ribosyl)-3'-dephospho-CoA + adenine</text>
        <dbReference type="Rhea" id="RHEA:15117"/>
        <dbReference type="ChEBI" id="CHEBI:16708"/>
        <dbReference type="ChEBI" id="CHEBI:30616"/>
        <dbReference type="ChEBI" id="CHEBI:57328"/>
        <dbReference type="ChEBI" id="CHEBI:61378"/>
        <dbReference type="EC" id="2.4.2.52"/>
    </reaction>
</comment>
<evidence type="ECO:0000256" key="2">
    <source>
        <dbReference type="ARBA" id="ARBA00022679"/>
    </source>
</evidence>
<name>A0A330LU41_9GAMM</name>
<proteinExistence type="inferred from homology"/>
<keyword evidence="2 5" id="KW-0808">Transferase</keyword>
<keyword evidence="4 5" id="KW-0067">ATP-binding</keyword>
<gene>
    <name evidence="5 6" type="primary">citG</name>
    <name evidence="6" type="ORF">MORIYA_2875</name>
</gene>
<dbReference type="RefSeq" id="WP_197713385.1">
    <property type="nucleotide sequence ID" value="NZ_LS483250.1"/>
</dbReference>
<dbReference type="PANTHER" id="PTHR30201">
    <property type="entry name" value="TRIPHOSPHORIBOSYL-DEPHOSPHO-COA SYNTHASE"/>
    <property type="match status" value="1"/>
</dbReference>
<evidence type="ECO:0000256" key="3">
    <source>
        <dbReference type="ARBA" id="ARBA00022741"/>
    </source>
</evidence>
<reference evidence="7" key="1">
    <citation type="submission" date="2018-05" db="EMBL/GenBank/DDBJ databases">
        <authorList>
            <person name="Cea G.-C."/>
            <person name="William W."/>
        </authorList>
    </citation>
    <scope>NUCLEOTIDE SEQUENCE [LARGE SCALE GENOMIC DNA]</scope>
    <source>
        <strain evidence="7">DB21MT 5</strain>
    </source>
</reference>
<evidence type="ECO:0000313" key="7">
    <source>
        <dbReference type="Proteomes" id="UP000250163"/>
    </source>
</evidence>
<dbReference type="GO" id="GO:0046917">
    <property type="term" value="F:triphosphoribosyl-dephospho-CoA synthase activity"/>
    <property type="evidence" value="ECO:0007669"/>
    <property type="project" value="UniProtKB-UniRule"/>
</dbReference>
<dbReference type="NCBIfam" id="TIGR03125">
    <property type="entry name" value="citrate_citG"/>
    <property type="match status" value="1"/>
</dbReference>
<dbReference type="GO" id="GO:0051191">
    <property type="term" value="P:prosthetic group biosynthetic process"/>
    <property type="evidence" value="ECO:0007669"/>
    <property type="project" value="TreeGrafter"/>
</dbReference>